<sequence length="145" mass="14939">MKLTMAAALLTGTLFASTAAIAQAVGAGTVPAAPAVPSAPQNAAASERAANEAAGLPDLDQVNRRDAGGKSGVELNVQRQPSFYTRSAGGTAVTEYRDRGKATEIDVQSGFGTRYQMSAPSDISPRVQNSGPTSNNRLPSVRLSY</sequence>
<proteinExistence type="predicted"/>
<feature type="compositionally biased region" description="Low complexity" evidence="1">
    <location>
        <begin position="32"/>
        <end position="54"/>
    </location>
</feature>
<keyword evidence="2" id="KW-0732">Signal</keyword>
<dbReference type="EMBL" id="FNLO01000010">
    <property type="protein sequence ID" value="SDV50118.1"/>
    <property type="molecule type" value="Genomic_DNA"/>
</dbReference>
<name>A0A1H2PSW2_9BURK</name>
<dbReference type="RefSeq" id="WP_235837996.1">
    <property type="nucleotide sequence ID" value="NZ_FNLO01000010.1"/>
</dbReference>
<reference evidence="4" key="1">
    <citation type="submission" date="2016-09" db="EMBL/GenBank/DDBJ databases">
        <authorList>
            <person name="Varghese N."/>
            <person name="Submissions S."/>
        </authorList>
    </citation>
    <scope>NUCLEOTIDE SEQUENCE [LARGE SCALE GENOMIC DNA]</scope>
    <source>
        <strain evidence="4">JS23</strain>
    </source>
</reference>
<dbReference type="Proteomes" id="UP000243719">
    <property type="component" value="Unassembled WGS sequence"/>
</dbReference>
<feature type="compositionally biased region" description="Polar residues" evidence="1">
    <location>
        <begin position="115"/>
        <end position="138"/>
    </location>
</feature>
<gene>
    <name evidence="3" type="ORF">SAMN05216551_110132</name>
</gene>
<evidence type="ECO:0000256" key="2">
    <source>
        <dbReference type="SAM" id="SignalP"/>
    </source>
</evidence>
<feature type="region of interest" description="Disordered" evidence="1">
    <location>
        <begin position="105"/>
        <end position="145"/>
    </location>
</feature>
<protein>
    <submittedName>
        <fullName evidence="3">Uncharacterized protein</fullName>
    </submittedName>
</protein>
<dbReference type="AlphaFoldDB" id="A0A1H2PSW2"/>
<evidence type="ECO:0000313" key="4">
    <source>
        <dbReference type="Proteomes" id="UP000243719"/>
    </source>
</evidence>
<organism evidence="3 4">
    <name type="scientific">Chitinasiproducens palmae</name>
    <dbReference type="NCBI Taxonomy" id="1770053"/>
    <lineage>
        <taxon>Bacteria</taxon>
        <taxon>Pseudomonadati</taxon>
        <taxon>Pseudomonadota</taxon>
        <taxon>Betaproteobacteria</taxon>
        <taxon>Burkholderiales</taxon>
        <taxon>Burkholderiaceae</taxon>
        <taxon>Chitinasiproducens</taxon>
    </lineage>
</organism>
<dbReference type="STRING" id="1770053.SAMN05216551_110132"/>
<keyword evidence="4" id="KW-1185">Reference proteome</keyword>
<evidence type="ECO:0000256" key="1">
    <source>
        <dbReference type="SAM" id="MobiDB-lite"/>
    </source>
</evidence>
<evidence type="ECO:0000313" key="3">
    <source>
        <dbReference type="EMBL" id="SDV50118.1"/>
    </source>
</evidence>
<feature type="region of interest" description="Disordered" evidence="1">
    <location>
        <begin position="32"/>
        <end position="91"/>
    </location>
</feature>
<feature type="signal peptide" evidence="2">
    <location>
        <begin position="1"/>
        <end position="22"/>
    </location>
</feature>
<accession>A0A1H2PSW2</accession>
<feature type="chain" id="PRO_5017266240" evidence="2">
    <location>
        <begin position="23"/>
        <end position="145"/>
    </location>
</feature>